<dbReference type="Pfam" id="PF17657">
    <property type="entry name" value="DNA_pol3_finger"/>
    <property type="match status" value="1"/>
</dbReference>
<dbReference type="Pfam" id="PF07733">
    <property type="entry name" value="DNA_pol3_alpha"/>
    <property type="match status" value="1"/>
</dbReference>
<dbReference type="Proteomes" id="UP001596060">
    <property type="component" value="Unassembled WGS sequence"/>
</dbReference>
<dbReference type="Gene3D" id="3.20.20.140">
    <property type="entry name" value="Metal-dependent hydrolases"/>
    <property type="match status" value="1"/>
</dbReference>
<dbReference type="InterPro" id="IPR040982">
    <property type="entry name" value="DNA_pol3_finger"/>
</dbReference>
<protein>
    <recommendedName>
        <fullName evidence="2">DNA polymerase III subunit alpha</fullName>
        <ecNumber evidence="1">2.7.7.7</ecNumber>
    </recommendedName>
</protein>
<dbReference type="InterPro" id="IPR029460">
    <property type="entry name" value="DNAPol_HHH"/>
</dbReference>
<dbReference type="EC" id="2.7.7.7" evidence="1"/>
<comment type="catalytic activity">
    <reaction evidence="7">
        <text>DNA(n) + a 2'-deoxyribonucleoside 5'-triphosphate = DNA(n+1) + diphosphate</text>
        <dbReference type="Rhea" id="RHEA:22508"/>
        <dbReference type="Rhea" id="RHEA-COMP:17339"/>
        <dbReference type="Rhea" id="RHEA-COMP:17340"/>
        <dbReference type="ChEBI" id="CHEBI:33019"/>
        <dbReference type="ChEBI" id="CHEBI:61560"/>
        <dbReference type="ChEBI" id="CHEBI:173112"/>
        <dbReference type="EC" id="2.7.7.7"/>
    </reaction>
</comment>
<dbReference type="InterPro" id="IPR004013">
    <property type="entry name" value="PHP_dom"/>
</dbReference>
<dbReference type="InterPro" id="IPR003141">
    <property type="entry name" value="Pol/His_phosphatase_N"/>
</dbReference>
<feature type="domain" description="Polymerase/histidinol phosphatase N-terminal" evidence="8">
    <location>
        <begin position="1"/>
        <end position="69"/>
    </location>
</feature>
<keyword evidence="6" id="KW-0239">DNA-directed DNA polymerase</keyword>
<evidence type="ECO:0000256" key="4">
    <source>
        <dbReference type="ARBA" id="ARBA00022695"/>
    </source>
</evidence>
<organism evidence="9 10">
    <name type="scientific">Bosea massiliensis</name>
    <dbReference type="NCBI Taxonomy" id="151419"/>
    <lineage>
        <taxon>Bacteria</taxon>
        <taxon>Pseudomonadati</taxon>
        <taxon>Pseudomonadota</taxon>
        <taxon>Alphaproteobacteria</taxon>
        <taxon>Hyphomicrobiales</taxon>
        <taxon>Boseaceae</taxon>
        <taxon>Bosea</taxon>
    </lineage>
</organism>
<dbReference type="PANTHER" id="PTHR32294">
    <property type="entry name" value="DNA POLYMERASE III SUBUNIT ALPHA"/>
    <property type="match status" value="1"/>
</dbReference>
<accession>A0ABW0P2D5</accession>
<dbReference type="Gene3D" id="1.10.10.1600">
    <property type="entry name" value="Bacterial DNA polymerase III alpha subunit, thumb domain"/>
    <property type="match status" value="1"/>
</dbReference>
<evidence type="ECO:0000256" key="7">
    <source>
        <dbReference type="ARBA" id="ARBA00049244"/>
    </source>
</evidence>
<keyword evidence="5" id="KW-0235">DNA replication</keyword>
<evidence type="ECO:0000256" key="3">
    <source>
        <dbReference type="ARBA" id="ARBA00022679"/>
    </source>
</evidence>
<evidence type="ECO:0000256" key="1">
    <source>
        <dbReference type="ARBA" id="ARBA00012417"/>
    </source>
</evidence>
<dbReference type="SMART" id="SM00481">
    <property type="entry name" value="POLIIIAc"/>
    <property type="match status" value="1"/>
</dbReference>
<sequence>MLLTCESHYSRQRRSTLDPKKLVKLAKAAGYTAIGIADRLSLAGAYEFSQAAAKEGITPLIGERLPYGTSLINGYVTVHAMDERGWLSLIGLNNRCHLLNNSGPLGTEDLITFGDGIFVTSGGLDGPLDTALRENRADIADAIAAEMAFALGSRFAIAIERHETMDEADVQKEKHLVEIANRHGISCIGVSPVRHAGDKDRLALEVLTFNSLGSTVLVGDPAFPAPAYGSDFKSPERMAELFSDTPQLLRNAETVAENLKWSVPSAKPHLPRAKDVQNEELAVIEAARAGLEVHLAKLPPGSEAKVYHDRLEFELGHITKLKYSGYFLIVADFIKWCRDNAIPVGPGRGSGAGSLVAWCLGITDIDPIRWGLLFERFINPERVSLPDFDIDFCEQRRGEVLEYVRNHYGQDYVAQIAAYTTMQPKGAFKAAARALGIPNAIADSFTKKMPDGAETFDDIKNATEIQDAIINDVELRQALEIAETLVGVLDSQSEHAAGVVISDHSLFETTPLMGHGSRITQYSMKPVESTGLVKFDFLGLKTLSVIQRAWEIIHEHYGADTTIRPDHMPFDDPGVFDMINRGRTLRLFQIERGGMTKALLEINPTEFEDLIAIVSLYRPGPMDQIPLYADRKAGRATVEYPHPKLEPVLKETHGIFVYQEQIIEGAQVLAGYTLGQADVLRRAIGKKIASELKAGREGFVAGCEKHSGIPRVDGEKLFDTIEKFADYGFNKSHAAAYALICWQTACIKHHYPLAFACANLDWDSRDGKEKVEEMVRECERMAVTILPPDINASRSSFTIENGCVRFGFRGLAGISEATSLAIERARAAGPFASASDAVLRMTEAGLNKNQIIILVEAGAFDSLLDRDSGERRPHLTAIIRTMTIGKKSAGPSLFDDLGTETEIDAARRSRRSSKVREQPDLASEIEAEIAAIGFRLSRHPTAQYQLLSYLIGATPVASLRTAKVDASILVIGRIEGIYEVGDRRPDGIGADGVEIIIADESGRTRIHAQSPSNLPKEGEIAVMTLSATRTSKVLQSWKTTADADKEAPAAIVVAFENGLDPEAIRSLIDRPDDGIKAAIRVAGRGGDHKLVLMVSLGDGRAAEIWTLINRVQPSDELQAWLKRLPGIRDVWVR</sequence>
<evidence type="ECO:0000313" key="10">
    <source>
        <dbReference type="Proteomes" id="UP001596060"/>
    </source>
</evidence>
<dbReference type="InterPro" id="IPR004805">
    <property type="entry name" value="DnaE2/DnaE/PolC"/>
</dbReference>
<dbReference type="NCBIfam" id="TIGR00594">
    <property type="entry name" value="polc"/>
    <property type="match status" value="1"/>
</dbReference>
<dbReference type="InterPro" id="IPR011708">
    <property type="entry name" value="DNA_pol3_alpha_NTPase_dom"/>
</dbReference>
<dbReference type="Gene3D" id="1.10.150.870">
    <property type="match status" value="1"/>
</dbReference>
<evidence type="ECO:0000256" key="2">
    <source>
        <dbReference type="ARBA" id="ARBA00019114"/>
    </source>
</evidence>
<name>A0ABW0P2D5_9HYPH</name>
<dbReference type="Pfam" id="PF02811">
    <property type="entry name" value="PHP"/>
    <property type="match status" value="1"/>
</dbReference>
<dbReference type="GO" id="GO:0003887">
    <property type="term" value="F:DNA-directed DNA polymerase activity"/>
    <property type="evidence" value="ECO:0007669"/>
    <property type="project" value="UniProtKB-EC"/>
</dbReference>
<reference evidence="10" key="1">
    <citation type="journal article" date="2019" name="Int. J. Syst. Evol. Microbiol.">
        <title>The Global Catalogue of Microorganisms (GCM) 10K type strain sequencing project: providing services to taxonomists for standard genome sequencing and annotation.</title>
        <authorList>
            <consortium name="The Broad Institute Genomics Platform"/>
            <consortium name="The Broad Institute Genome Sequencing Center for Infectious Disease"/>
            <person name="Wu L."/>
            <person name="Ma J."/>
        </authorList>
    </citation>
    <scope>NUCLEOTIDE SEQUENCE [LARGE SCALE GENOMIC DNA]</scope>
    <source>
        <strain evidence="10">CCUG 43117</strain>
    </source>
</reference>
<evidence type="ECO:0000313" key="9">
    <source>
        <dbReference type="EMBL" id="MFC5505877.1"/>
    </source>
</evidence>
<evidence type="ECO:0000256" key="6">
    <source>
        <dbReference type="ARBA" id="ARBA00022932"/>
    </source>
</evidence>
<dbReference type="PANTHER" id="PTHR32294:SF0">
    <property type="entry name" value="DNA POLYMERASE III SUBUNIT ALPHA"/>
    <property type="match status" value="1"/>
</dbReference>
<keyword evidence="10" id="KW-1185">Reference proteome</keyword>
<dbReference type="InterPro" id="IPR041931">
    <property type="entry name" value="DNA_pol3_alpha_thumb_dom"/>
</dbReference>
<proteinExistence type="predicted"/>
<dbReference type="EMBL" id="JBHSLU010000025">
    <property type="protein sequence ID" value="MFC5505877.1"/>
    <property type="molecule type" value="Genomic_DNA"/>
</dbReference>
<gene>
    <name evidence="9" type="ORF">ACFPN9_11465</name>
</gene>
<dbReference type="RefSeq" id="WP_377816993.1">
    <property type="nucleotide sequence ID" value="NZ_JBHSLU010000025.1"/>
</dbReference>
<keyword evidence="3 9" id="KW-0808">Transferase</keyword>
<evidence type="ECO:0000256" key="5">
    <source>
        <dbReference type="ARBA" id="ARBA00022705"/>
    </source>
</evidence>
<dbReference type="Pfam" id="PF14579">
    <property type="entry name" value="HHH_6"/>
    <property type="match status" value="1"/>
</dbReference>
<comment type="caution">
    <text evidence="9">The sequence shown here is derived from an EMBL/GenBank/DDBJ whole genome shotgun (WGS) entry which is preliminary data.</text>
</comment>
<keyword evidence="4 9" id="KW-0548">Nucleotidyltransferase</keyword>
<evidence type="ECO:0000259" key="8">
    <source>
        <dbReference type="SMART" id="SM00481"/>
    </source>
</evidence>